<dbReference type="InterPro" id="IPR000571">
    <property type="entry name" value="Znf_CCCH"/>
</dbReference>
<dbReference type="EMBL" id="JBEDNZ010000016">
    <property type="protein sequence ID" value="KAL0822517.1"/>
    <property type="molecule type" value="Genomic_DNA"/>
</dbReference>
<comment type="caution">
    <text evidence="3">The sequence shown here is derived from an EMBL/GenBank/DDBJ whole genome shotgun (WGS) entry which is preliminary data.</text>
</comment>
<protein>
    <recommendedName>
        <fullName evidence="2">C3H1-type domain-containing protein</fullName>
    </recommendedName>
</protein>
<evidence type="ECO:0000256" key="1">
    <source>
        <dbReference type="PROSITE-ProRule" id="PRU00723"/>
    </source>
</evidence>
<dbReference type="GO" id="GO:0008270">
    <property type="term" value="F:zinc ion binding"/>
    <property type="evidence" value="ECO:0007669"/>
    <property type="project" value="UniProtKB-KW"/>
</dbReference>
<dbReference type="PANTHER" id="PTHR46156:SF1">
    <property type="entry name" value="ZINC FINGER CCCH DOMAIN-CONTAINING PROTEIN 3"/>
    <property type="match status" value="1"/>
</dbReference>
<evidence type="ECO:0000313" key="3">
    <source>
        <dbReference type="EMBL" id="KAL0822517.1"/>
    </source>
</evidence>
<accession>A0ABD0SRP2</accession>
<evidence type="ECO:0000259" key="2">
    <source>
        <dbReference type="PROSITE" id="PS50103"/>
    </source>
</evidence>
<sequence length="422" mass="48425">MNNKVYINPKFNRIPSTNFPLATSNKMHVNPNFSQHNMMQNNSRIYVNPHFIKPNICCAPAQKEILYNHEESTKKDFLFVPSKVSENVPQNITSKSRYSLVRHTATKVLPTQPQMKATTIKINKYKSVAITDFKKKFETKLTQQTDKSIPARGQKLIHRDIKLSTPKPKQPLQHLCEQTSTKINIRSRFKLRNVPLDSSKSVSVSIPFKSKIKRNLKKNNIPCPLFKKYGKCLRSIHGTCDYIHDKKHVSICRKFMKGICHDNGCLLSHEITSNKMPTCYFYLKGMCVKENCPYVHVKLNEKTKVCSEFLKGYCEKGDKCLNRHVAVYQAKERNKGAKQIICSSKNSKTKQTNVNKYKITITKDCTKIAPLTSENGARLDKPCHTDSRYYKDQKTAADIEESSEVIKPTRCKLGTLPSFIKL</sequence>
<feature type="zinc finger region" description="C3H1-type" evidence="1">
    <location>
        <begin position="273"/>
        <end position="299"/>
    </location>
</feature>
<keyword evidence="1" id="KW-0862">Zinc</keyword>
<gene>
    <name evidence="3" type="ORF">ABMA28_004568</name>
</gene>
<keyword evidence="1" id="KW-0479">Metal-binding</keyword>
<feature type="domain" description="C3H1-type" evidence="2">
    <location>
        <begin position="300"/>
        <end position="327"/>
    </location>
</feature>
<dbReference type="SMART" id="SM00356">
    <property type="entry name" value="ZnF_C3H1"/>
    <property type="match status" value="4"/>
</dbReference>
<dbReference type="Gene3D" id="4.10.1000.10">
    <property type="entry name" value="Zinc finger, CCCH-type"/>
    <property type="match status" value="2"/>
</dbReference>
<feature type="domain" description="C3H1-type" evidence="2">
    <location>
        <begin position="273"/>
        <end position="299"/>
    </location>
</feature>
<dbReference type="Proteomes" id="UP001549921">
    <property type="component" value="Unassembled WGS sequence"/>
</dbReference>
<name>A0ABD0SRP2_LOXSC</name>
<dbReference type="AlphaFoldDB" id="A0ABD0SRP2"/>
<keyword evidence="1" id="KW-0863">Zinc-finger</keyword>
<dbReference type="PANTHER" id="PTHR46156">
    <property type="entry name" value="CCCH ZINGC FINGER"/>
    <property type="match status" value="1"/>
</dbReference>
<feature type="domain" description="C3H1-type" evidence="2">
    <location>
        <begin position="217"/>
        <end position="247"/>
    </location>
</feature>
<organism evidence="3 4">
    <name type="scientific">Loxostege sticticalis</name>
    <name type="common">Beet webworm moth</name>
    <dbReference type="NCBI Taxonomy" id="481309"/>
    <lineage>
        <taxon>Eukaryota</taxon>
        <taxon>Metazoa</taxon>
        <taxon>Ecdysozoa</taxon>
        <taxon>Arthropoda</taxon>
        <taxon>Hexapoda</taxon>
        <taxon>Insecta</taxon>
        <taxon>Pterygota</taxon>
        <taxon>Neoptera</taxon>
        <taxon>Endopterygota</taxon>
        <taxon>Lepidoptera</taxon>
        <taxon>Glossata</taxon>
        <taxon>Ditrysia</taxon>
        <taxon>Pyraloidea</taxon>
        <taxon>Crambidae</taxon>
        <taxon>Pyraustinae</taxon>
        <taxon>Loxostege</taxon>
    </lineage>
</organism>
<feature type="zinc finger region" description="C3H1-type" evidence="1">
    <location>
        <begin position="217"/>
        <end position="247"/>
    </location>
</feature>
<proteinExistence type="predicted"/>
<feature type="zinc finger region" description="C3H1-type" evidence="1">
    <location>
        <begin position="300"/>
        <end position="327"/>
    </location>
</feature>
<reference evidence="3 4" key="1">
    <citation type="submission" date="2024-06" db="EMBL/GenBank/DDBJ databases">
        <title>A chromosome-level genome assembly of beet webworm, Loxostege sticticalis.</title>
        <authorList>
            <person name="Zhang Y."/>
        </authorList>
    </citation>
    <scope>NUCLEOTIDE SEQUENCE [LARGE SCALE GENOMIC DNA]</scope>
    <source>
        <strain evidence="3">AQ028</strain>
        <tissue evidence="3">Male pupae</tissue>
    </source>
</reference>
<evidence type="ECO:0000313" key="4">
    <source>
        <dbReference type="Proteomes" id="UP001549921"/>
    </source>
</evidence>
<dbReference type="PROSITE" id="PS50103">
    <property type="entry name" value="ZF_C3H1"/>
    <property type="match status" value="3"/>
</dbReference>